<comment type="caution">
    <text evidence="2">The sequence shown here is derived from an EMBL/GenBank/DDBJ whole genome shotgun (WGS) entry which is preliminary data.</text>
</comment>
<dbReference type="PANTHER" id="PTHR47691:SF3">
    <property type="entry name" value="HTH-TYPE TRANSCRIPTIONAL REGULATOR RV0890C-RELATED"/>
    <property type="match status" value="1"/>
</dbReference>
<name>A0A318LFE5_9NEIS</name>
<evidence type="ECO:0000313" key="2">
    <source>
        <dbReference type="EMBL" id="PXX80337.1"/>
    </source>
</evidence>
<sequence>MGAVVPVTSKRIFISSTSIDLPEHRQKIIDACNQLHLIPDGMEHWPAADAKALKFCLDKVNQADVFVGIYAHRYGWIPPEESKSITELEYDRAVERGIPRYLFVMGKKHPILAEDVEKGSGAEALEAFKQRIGGERVWKTFDNVDQLHAHVLHALSANAKPDDGDHDDIRTDLTHLPAGAAHFLGREHELAALDAAWASAGKTALVELIAPGGAGKTALVKRWLENLKQDNWRDARRVFAWSFYSQGSGDERNASEDVFLAEVIQWFGVSVADSLNPADKGRALAEAIVARRCLLVLDGLEPLQHPPGPLAGELRAPGLKALLIHLATVGRPSLALLTSREALKDLDEWVNSPSGAARRIDLGNLSDRDGAALLHAEGANKAGSVPIAADDAELLHASRQVKGHALTLSLLGKYLRRAHGGDILRCSDVDFAKASQKSGGHAFRVIAAYEHWLAGNGGESAQELAALRLLGFFDRPATPENLAALRTAPAITGLTEALQDIDDIDWHIALSNLADSRLVEHDADTGRLDAHPLLREYFAATLSKHQPEAWQEGHRRLYQQLKDSVPYRPEGLAGLQPLYQAVVHGCRAGLYQQTLNEVYIDRILRGMDSDGFYSTRKLGAFGADLGAVACFFADPWLRLAPGLSIDDQAWLLNEAATRLRALGRLAEALEPMRAGAQMRVEQADWANAATSYGNLSELQLSLGHIALAVADAERSVNYADRSGHASYRMIFRTTLADARHQQGKWEASRRGFAEAETMQAERQPKYPLLYSLPGFRYDELLLAEAERAAAWGGAVEGEGSEGCAQVAQRAAQALPIAKRNNQLLSIALDQLTLARCALYADLLHGRLPGEDAQQHTEAAVAGLHQAGQQDVLPLGLLTRAWLRHSLNDLPGAQADLAEAQRIAERGGMKLYLADIALTRARLFEDKAELAKARALIDECGYGRRLPELEDAEAAGWAQ</sequence>
<dbReference type="Gene3D" id="3.40.50.300">
    <property type="entry name" value="P-loop containing nucleotide triphosphate hydrolases"/>
    <property type="match status" value="1"/>
</dbReference>
<dbReference type="InterPro" id="IPR025139">
    <property type="entry name" value="DUF4062"/>
</dbReference>
<proteinExistence type="predicted"/>
<gene>
    <name evidence="2" type="ORF">DFR34_104112</name>
</gene>
<evidence type="ECO:0000259" key="1">
    <source>
        <dbReference type="Pfam" id="PF13271"/>
    </source>
</evidence>
<dbReference type="EMBL" id="QJKI01000004">
    <property type="protein sequence ID" value="PXX80337.1"/>
    <property type="molecule type" value="Genomic_DNA"/>
</dbReference>
<dbReference type="InterPro" id="IPR011990">
    <property type="entry name" value="TPR-like_helical_dom_sf"/>
</dbReference>
<dbReference type="Proteomes" id="UP000247555">
    <property type="component" value="Unassembled WGS sequence"/>
</dbReference>
<protein>
    <submittedName>
        <fullName evidence="2">Uncharacterized protein DUF4062</fullName>
    </submittedName>
</protein>
<dbReference type="Pfam" id="PF13271">
    <property type="entry name" value="DUF4062"/>
    <property type="match status" value="1"/>
</dbReference>
<dbReference type="PANTHER" id="PTHR47691">
    <property type="entry name" value="REGULATOR-RELATED"/>
    <property type="match status" value="1"/>
</dbReference>
<organism evidence="2 3">
    <name type="scientific">Rivihabitans pingtungensis</name>
    <dbReference type="NCBI Taxonomy" id="1054498"/>
    <lineage>
        <taxon>Bacteria</taxon>
        <taxon>Pseudomonadati</taxon>
        <taxon>Pseudomonadota</taxon>
        <taxon>Betaproteobacteria</taxon>
        <taxon>Neisseriales</taxon>
        <taxon>Aquaspirillaceae</taxon>
        <taxon>Rivihabitans</taxon>
    </lineage>
</organism>
<keyword evidence="3" id="KW-1185">Reference proteome</keyword>
<dbReference type="SUPFAM" id="SSF52540">
    <property type="entry name" value="P-loop containing nucleoside triphosphate hydrolases"/>
    <property type="match status" value="1"/>
</dbReference>
<evidence type="ECO:0000313" key="3">
    <source>
        <dbReference type="Proteomes" id="UP000247555"/>
    </source>
</evidence>
<dbReference type="InterPro" id="IPR027417">
    <property type="entry name" value="P-loop_NTPase"/>
</dbReference>
<reference evidence="2 3" key="1">
    <citation type="submission" date="2018-05" db="EMBL/GenBank/DDBJ databases">
        <title>Genomic Encyclopedia of Type Strains, Phase IV (KMG-IV): sequencing the most valuable type-strain genomes for metagenomic binning, comparative biology and taxonomic classification.</title>
        <authorList>
            <person name="Goeker M."/>
        </authorList>
    </citation>
    <scope>NUCLEOTIDE SEQUENCE [LARGE SCALE GENOMIC DNA]</scope>
    <source>
        <strain evidence="2 3">DSM 29661</strain>
    </source>
</reference>
<feature type="domain" description="DUF4062" evidence="1">
    <location>
        <begin position="11"/>
        <end position="93"/>
    </location>
</feature>
<dbReference type="Gene3D" id="1.25.40.10">
    <property type="entry name" value="Tetratricopeptide repeat domain"/>
    <property type="match status" value="1"/>
</dbReference>
<dbReference type="AlphaFoldDB" id="A0A318LFE5"/>
<accession>A0A318LFE5</accession>
<dbReference type="SUPFAM" id="SSF48452">
    <property type="entry name" value="TPR-like"/>
    <property type="match status" value="1"/>
</dbReference>